<keyword evidence="2" id="KW-1185">Reference proteome</keyword>
<evidence type="ECO:0000313" key="1">
    <source>
        <dbReference type="EMBL" id="ASU33911.1"/>
    </source>
</evidence>
<name>A0A223NWI9_9SPHI</name>
<dbReference type="OrthoDB" id="1488184at2"/>
<dbReference type="Pfam" id="PF19268">
    <property type="entry name" value="CIS_TMP"/>
    <property type="match status" value="1"/>
</dbReference>
<proteinExistence type="predicted"/>
<dbReference type="InterPro" id="IPR045538">
    <property type="entry name" value="CIS_TMP"/>
</dbReference>
<evidence type="ECO:0000313" key="2">
    <source>
        <dbReference type="Proteomes" id="UP000215002"/>
    </source>
</evidence>
<accession>A0A223NWI9</accession>
<reference evidence="1 2" key="1">
    <citation type="submission" date="2017-08" db="EMBL/GenBank/DDBJ databases">
        <title>Complete genome sequence of Mucilaginibacter sp. strain BJC16-A31.</title>
        <authorList>
            <consortium name="Henan University of Science and Technology"/>
            <person name="You X."/>
        </authorList>
    </citation>
    <scope>NUCLEOTIDE SEQUENCE [LARGE SCALE GENOMIC DNA]</scope>
    <source>
        <strain evidence="1 2">BJC16-A31</strain>
    </source>
</reference>
<gene>
    <name evidence="1" type="ORF">MuYL_2019</name>
</gene>
<organism evidence="1 2">
    <name type="scientific">Mucilaginibacter xinganensis</name>
    <dbReference type="NCBI Taxonomy" id="1234841"/>
    <lineage>
        <taxon>Bacteria</taxon>
        <taxon>Pseudomonadati</taxon>
        <taxon>Bacteroidota</taxon>
        <taxon>Sphingobacteriia</taxon>
        <taxon>Sphingobacteriales</taxon>
        <taxon>Sphingobacteriaceae</taxon>
        <taxon>Mucilaginibacter</taxon>
    </lineage>
</organism>
<protein>
    <submittedName>
        <fullName evidence="1">Uncharacterized protein</fullName>
    </submittedName>
</protein>
<dbReference type="RefSeq" id="WP_094570325.1">
    <property type="nucleotide sequence ID" value="NZ_CP022743.1"/>
</dbReference>
<dbReference type="EMBL" id="CP022743">
    <property type="protein sequence ID" value="ASU33911.1"/>
    <property type="molecule type" value="Genomic_DNA"/>
</dbReference>
<sequence length="477" mass="54049">MTHAVNRLRFEINCPDEEMSLNLRQNFAQTLQAEIAEVIEKVSSEYISEDEDLKIERLELDLGNFNRQTFAADFKKILSIKFEQELAKNISKITPAGLQVSRQRSQTEILLHFLINGTLPWWVNADDVNIDEICAEVLIKDEKLFRNFLFQNRLTEKVWQRVLWQLNSQSKKLVVNLSTGLKIIQEMFAGWIDTLIDGINEQKAANPQGPFANISDIQVLHDELLINDTLIENAASILQNMEDADILPGIFKTYINGVFKGDLAAGGLAAVEFMKIITNAGVEPPQKNSVSKLNEVVDDDSVTSGYDAEDPVKKYSVKYAGIVLLAPFLKAFFDELNLLEDGTWKNMDCTFKGVHLLKFLSNGHQQVPEYSLVFEKILCGLPVDFPVPLNVLLDDRETGEAESLLKAVIQHWSALKNTSIDGLRETFLKRDGLLTQKDTGWRVQIERKTLDVLLDGIPWGFSTLSLTWNNYLVSVEW</sequence>
<dbReference type="Proteomes" id="UP000215002">
    <property type="component" value="Chromosome"/>
</dbReference>
<dbReference type="KEGG" id="muc:MuYL_2019"/>
<dbReference type="AlphaFoldDB" id="A0A223NWI9"/>